<dbReference type="InterPro" id="IPR001279">
    <property type="entry name" value="Metallo-B-lactamas"/>
</dbReference>
<dbReference type="GeneID" id="93160927"/>
<dbReference type="SMART" id="SM00849">
    <property type="entry name" value="Lactamase_B"/>
    <property type="match status" value="1"/>
</dbReference>
<dbReference type="Gene3D" id="3.60.15.10">
    <property type="entry name" value="Ribonuclease Z/Hydroxyacylglutathione hydrolase-like"/>
    <property type="match status" value="1"/>
</dbReference>
<evidence type="ECO:0000256" key="1">
    <source>
        <dbReference type="ARBA" id="ARBA00022833"/>
    </source>
</evidence>
<feature type="domain" description="Metallo-beta-lactamase" evidence="2">
    <location>
        <begin position="18"/>
        <end position="211"/>
    </location>
</feature>
<dbReference type="CDD" id="cd07716">
    <property type="entry name" value="RNaseZ_short-form-like_MBL-fold"/>
    <property type="match status" value="1"/>
</dbReference>
<dbReference type="InterPro" id="IPR036866">
    <property type="entry name" value="RibonucZ/Hydroxyglut_hydro"/>
</dbReference>
<dbReference type="EMBL" id="QFCR01000001">
    <property type="protein sequence ID" value="TNK91255.1"/>
    <property type="molecule type" value="Genomic_DNA"/>
</dbReference>
<evidence type="ECO:0000313" key="3">
    <source>
        <dbReference type="EMBL" id="TNK91255.1"/>
    </source>
</evidence>
<evidence type="ECO:0000313" key="4">
    <source>
        <dbReference type="Proteomes" id="UP000313312"/>
    </source>
</evidence>
<dbReference type="SUPFAM" id="SSF56281">
    <property type="entry name" value="Metallo-hydrolase/oxidoreductase"/>
    <property type="match status" value="1"/>
</dbReference>
<organism evidence="3 4">
    <name type="scientific">Fructilactobacillus sanfranciscensis</name>
    <name type="common">Lactobacillus sanfranciscensis</name>
    <dbReference type="NCBI Taxonomy" id="1625"/>
    <lineage>
        <taxon>Bacteria</taxon>
        <taxon>Bacillati</taxon>
        <taxon>Bacillota</taxon>
        <taxon>Bacilli</taxon>
        <taxon>Lactobacillales</taxon>
        <taxon>Lactobacillaceae</taxon>
        <taxon>Fructilactobacillus</taxon>
    </lineage>
</organism>
<dbReference type="AlphaFoldDB" id="A0A5C4TMW7"/>
<sequence length="247" mass="27777">MKLTVLGYYGGYPFQNKGTSGYLIQSDGFNLLLDCGSGVLMSLENQIDPLKLNAVVLSHYHADHIADVGVLQYYWQLHDERYKTSILPIYGHTLDKFNFDRLDWPNSTKKVGFEENQSKKVGPFELSFIKTVHPVPAFAIRIKEISTGKTIVYTADTRYFAGLINFTKDADLLIADTNFFSDKTGPIWHMTSTEVGQLAKNADVNELMISHLPQSNKLDELKKQTEQAAGDKIKVILPTVGERIEIS</sequence>
<name>A0A5C4TMW7_FRUSA</name>
<dbReference type="Pfam" id="PF12706">
    <property type="entry name" value="Lactamase_B_2"/>
    <property type="match status" value="1"/>
</dbReference>
<protein>
    <recommendedName>
        <fullName evidence="2">Metallo-beta-lactamase domain-containing protein</fullName>
    </recommendedName>
</protein>
<dbReference type="PANTHER" id="PTHR46018">
    <property type="entry name" value="ZINC PHOSPHODIESTERASE ELAC PROTEIN 1"/>
    <property type="match status" value="1"/>
</dbReference>
<dbReference type="RefSeq" id="WP_056957560.1">
    <property type="nucleotide sequence ID" value="NZ_BAAAXT010000002.1"/>
</dbReference>
<comment type="caution">
    <text evidence="3">The sequence shown here is derived from an EMBL/GenBank/DDBJ whole genome shotgun (WGS) entry which is preliminary data.</text>
</comment>
<keyword evidence="1" id="KW-0862">Zinc</keyword>
<proteinExistence type="predicted"/>
<reference evidence="3 4" key="1">
    <citation type="submission" date="2018-05" db="EMBL/GenBank/DDBJ databases">
        <title>Lactobacillus sanfranciscensis Ah4 draft denome sequence.</title>
        <authorList>
            <person name="Zhang G."/>
        </authorList>
    </citation>
    <scope>NUCLEOTIDE SEQUENCE [LARGE SCALE GENOMIC DNA]</scope>
    <source>
        <strain evidence="3 4">Ah4</strain>
    </source>
</reference>
<dbReference type="Proteomes" id="UP000313312">
    <property type="component" value="Unassembled WGS sequence"/>
</dbReference>
<dbReference type="GO" id="GO:0042781">
    <property type="term" value="F:3'-tRNA processing endoribonuclease activity"/>
    <property type="evidence" value="ECO:0007669"/>
    <property type="project" value="TreeGrafter"/>
</dbReference>
<evidence type="ECO:0000259" key="2">
    <source>
        <dbReference type="SMART" id="SM00849"/>
    </source>
</evidence>
<accession>A0A5C4TMW7</accession>
<gene>
    <name evidence="3" type="ORF">DID87_00810</name>
</gene>
<dbReference type="PANTHER" id="PTHR46018:SF4">
    <property type="entry name" value="METALLO-HYDROLASE YHFI-RELATED"/>
    <property type="match status" value="1"/>
</dbReference>